<gene>
    <name evidence="2" type="ORF">GCM10008111_19830</name>
</gene>
<comment type="caution">
    <text evidence="2">The sequence shown here is derived from an EMBL/GenBank/DDBJ whole genome shotgun (WGS) entry which is preliminary data.</text>
</comment>
<feature type="chain" id="PRO_5045162837" evidence="1">
    <location>
        <begin position="19"/>
        <end position="224"/>
    </location>
</feature>
<protein>
    <submittedName>
        <fullName evidence="2">Uncharacterized protein</fullName>
    </submittedName>
</protein>
<dbReference type="RefSeq" id="WP_189483070.1">
    <property type="nucleotide sequence ID" value="NZ_BMYR01000008.1"/>
</dbReference>
<organism evidence="2 3">
    <name type="scientific">Alishewanella tabrizica</name>
    <dbReference type="NCBI Taxonomy" id="671278"/>
    <lineage>
        <taxon>Bacteria</taxon>
        <taxon>Pseudomonadati</taxon>
        <taxon>Pseudomonadota</taxon>
        <taxon>Gammaproteobacteria</taxon>
        <taxon>Alteromonadales</taxon>
        <taxon>Alteromonadaceae</taxon>
        <taxon>Alishewanella</taxon>
    </lineage>
</organism>
<accession>A0ABQ2WMD8</accession>
<evidence type="ECO:0000256" key="1">
    <source>
        <dbReference type="SAM" id="SignalP"/>
    </source>
</evidence>
<dbReference type="EMBL" id="BMYR01000008">
    <property type="protein sequence ID" value="GGW64004.1"/>
    <property type="molecule type" value="Genomic_DNA"/>
</dbReference>
<dbReference type="Proteomes" id="UP000634667">
    <property type="component" value="Unassembled WGS sequence"/>
</dbReference>
<reference evidence="3" key="1">
    <citation type="journal article" date="2019" name="Int. J. Syst. Evol. Microbiol.">
        <title>The Global Catalogue of Microorganisms (GCM) 10K type strain sequencing project: providing services to taxonomists for standard genome sequencing and annotation.</title>
        <authorList>
            <consortium name="The Broad Institute Genomics Platform"/>
            <consortium name="The Broad Institute Genome Sequencing Center for Infectious Disease"/>
            <person name="Wu L."/>
            <person name="Ma J."/>
        </authorList>
    </citation>
    <scope>NUCLEOTIDE SEQUENCE [LARGE SCALE GENOMIC DNA]</scope>
    <source>
        <strain evidence="3">KCTC 23723</strain>
    </source>
</reference>
<sequence length="224" mass="25320">MRLSFVALFLFLSMPILAEDTPNSILDSLLGKCINESSRACESVLVGDIEKKQVILSILNVMRSSIVFEKLFIETYGKQKYAELIDTYSLTITPIKSSDYYLQATSENRATFQGPDNTVLSILNTGKGWVIDLENTSFSGVGEPSNSAMLEFFKLIERTHSHLIHLIKHNSPENDVFKKGGLFYLASIYSLVTEHQKREFDSIFKKYDADIDSLKKEILTDVNN</sequence>
<keyword evidence="1" id="KW-0732">Signal</keyword>
<proteinExistence type="predicted"/>
<evidence type="ECO:0000313" key="2">
    <source>
        <dbReference type="EMBL" id="GGW64004.1"/>
    </source>
</evidence>
<evidence type="ECO:0000313" key="3">
    <source>
        <dbReference type="Proteomes" id="UP000634667"/>
    </source>
</evidence>
<feature type="signal peptide" evidence="1">
    <location>
        <begin position="1"/>
        <end position="18"/>
    </location>
</feature>
<keyword evidence="3" id="KW-1185">Reference proteome</keyword>
<name>A0ABQ2WMD8_9ALTE</name>